<dbReference type="Gene3D" id="1.10.10.2840">
    <property type="entry name" value="PucR C-terminal helix-turn-helix domain"/>
    <property type="match status" value="1"/>
</dbReference>
<feature type="domain" description="PucR C-terminal helix-turn-helix" evidence="1">
    <location>
        <begin position="160"/>
        <end position="211"/>
    </location>
</feature>
<name>A0A2S1KQK2_9LACO</name>
<gene>
    <name evidence="2" type="ORF">B6254_0893</name>
</gene>
<evidence type="ECO:0000313" key="2">
    <source>
        <dbReference type="EMBL" id="AWF95300.1"/>
    </source>
</evidence>
<dbReference type="Pfam" id="PF13556">
    <property type="entry name" value="HTH_30"/>
    <property type="match status" value="1"/>
</dbReference>
<dbReference type="AlphaFoldDB" id="A0A2S1KQK2"/>
<organism evidence="2 3">
    <name type="scientific">Weissella cibaria</name>
    <dbReference type="NCBI Taxonomy" id="137591"/>
    <lineage>
        <taxon>Bacteria</taxon>
        <taxon>Bacillati</taxon>
        <taxon>Bacillota</taxon>
        <taxon>Bacilli</taxon>
        <taxon>Lactobacillales</taxon>
        <taxon>Lactobacillaceae</taxon>
        <taxon>Weissella</taxon>
    </lineage>
</organism>
<dbReference type="InterPro" id="IPR042070">
    <property type="entry name" value="PucR_C-HTH_sf"/>
</dbReference>
<reference evidence="2 3" key="1">
    <citation type="submission" date="2017-04" db="EMBL/GenBank/DDBJ databases">
        <title>Weissella cibaria strain m2 complete genome.</title>
        <authorList>
            <person name="Pan Q."/>
            <person name="Tan M."/>
            <person name="Yao F."/>
            <person name="Su S."/>
        </authorList>
    </citation>
    <scope>NUCLEOTIDE SEQUENCE [LARGE SCALE GENOMIC DNA]</scope>
    <source>
        <strain evidence="2 3">M2</strain>
    </source>
</reference>
<accession>A0A2S1KQK2</accession>
<sequence>MEGTTMLETFIQQWLIMSDYDYTVDDRFVQKARAYGVDFNEQYVAIVVEGNRSQLPNQRLAFDLDHLRRVYIFPLTGVHEFLATLPGHVLAGVSRPHFDLSKSIKEAVFALALTSPVIDEMKTVFYEDIADLAQVVEAGVAYPQVEQFLKDRVDEEVQVTLWLYGTLGHSMSELSDTLHVHRRTVQYRLDKIAQSTDLNPRVPAEIVPLLVSYMRLKTVLIVPALTAQLKRLTTGLQARDVATS</sequence>
<dbReference type="Proteomes" id="UP000244870">
    <property type="component" value="Chromosome"/>
</dbReference>
<dbReference type="InterPro" id="IPR025736">
    <property type="entry name" value="PucR_C-HTH_dom"/>
</dbReference>
<evidence type="ECO:0000259" key="1">
    <source>
        <dbReference type="Pfam" id="PF13556"/>
    </source>
</evidence>
<proteinExistence type="predicted"/>
<protein>
    <recommendedName>
        <fullName evidence="1">PucR C-terminal helix-turn-helix domain-containing protein</fullName>
    </recommendedName>
</protein>
<dbReference type="EMBL" id="CP020928">
    <property type="protein sequence ID" value="AWF95300.1"/>
    <property type="molecule type" value="Genomic_DNA"/>
</dbReference>
<evidence type="ECO:0000313" key="3">
    <source>
        <dbReference type="Proteomes" id="UP000244870"/>
    </source>
</evidence>